<keyword evidence="7" id="KW-0732">Signal</keyword>
<keyword evidence="4" id="KW-0507">mRNA processing</keyword>
<dbReference type="InterPro" id="IPR045133">
    <property type="entry name" value="IRE1/2-like"/>
</dbReference>
<reference evidence="28" key="2">
    <citation type="submission" date="2021-02" db="EMBL/GenBank/DDBJ databases">
        <authorList>
            <person name="Kimball J.A."/>
            <person name="Haas M.W."/>
            <person name="Macchietto M."/>
            <person name="Kono T."/>
            <person name="Duquette J."/>
            <person name="Shao M."/>
        </authorList>
    </citation>
    <scope>NUCLEOTIDE SEQUENCE</scope>
    <source>
        <tissue evidence="28">Fresh leaf tissue</tissue>
    </source>
</reference>
<keyword evidence="11" id="KW-0256">Endoplasmic reticulum</keyword>
<evidence type="ECO:0000256" key="10">
    <source>
        <dbReference type="ARBA" id="ARBA00022801"/>
    </source>
</evidence>
<evidence type="ECO:0000256" key="8">
    <source>
        <dbReference type="ARBA" id="ARBA00022741"/>
    </source>
</evidence>
<evidence type="ECO:0000256" key="17">
    <source>
        <dbReference type="ARBA" id="ARBA00023163"/>
    </source>
</evidence>
<dbReference type="GO" id="GO:0006397">
    <property type="term" value="P:mRNA processing"/>
    <property type="evidence" value="ECO:0007669"/>
    <property type="project" value="UniProtKB-KW"/>
</dbReference>
<protein>
    <recommendedName>
        <fullName evidence="2">non-specific serine/threonine protein kinase</fullName>
        <ecNumber evidence="2">2.7.11.1</ecNumber>
    </recommendedName>
</protein>
<evidence type="ECO:0000256" key="21">
    <source>
        <dbReference type="ARBA" id="ARBA00023268"/>
    </source>
</evidence>
<keyword evidence="18" id="KW-0325">Glycoprotein</keyword>
<evidence type="ECO:0000256" key="14">
    <source>
        <dbReference type="ARBA" id="ARBA00023015"/>
    </source>
</evidence>
<dbReference type="SMART" id="SM00220">
    <property type="entry name" value="S_TKc"/>
    <property type="match status" value="1"/>
</dbReference>
<keyword evidence="14" id="KW-0805">Transcription regulation</keyword>
<keyword evidence="19" id="KW-0508">mRNA splicing</keyword>
<keyword evidence="21" id="KW-0511">Multifunctional enzyme</keyword>
<dbReference type="Pfam" id="PF00069">
    <property type="entry name" value="Pkinase"/>
    <property type="match status" value="1"/>
</dbReference>
<name>A0A8J5TEL1_ZIZPA</name>
<dbReference type="InterPro" id="IPR008271">
    <property type="entry name" value="Ser/Thr_kinase_AS"/>
</dbReference>
<dbReference type="FunFam" id="3.30.200.20:FF:000077">
    <property type="entry name" value="Putative Serine/threonine-protein kinase/endoribonuclease IRE1"/>
    <property type="match status" value="1"/>
</dbReference>
<dbReference type="PROSITE" id="PS00108">
    <property type="entry name" value="PROTEIN_KINASE_ST"/>
    <property type="match status" value="1"/>
</dbReference>
<gene>
    <name evidence="28" type="ORF">GUJ93_ZPchr0007g6273</name>
</gene>
<dbReference type="CDD" id="cd10422">
    <property type="entry name" value="RNase_Ire1"/>
    <property type="match status" value="1"/>
</dbReference>
<evidence type="ECO:0000313" key="29">
    <source>
        <dbReference type="Proteomes" id="UP000729402"/>
    </source>
</evidence>
<comment type="caution">
    <text evidence="28">The sequence shown here is derived from an EMBL/GenBank/DDBJ whole genome shotgun (WGS) entry which is preliminary data.</text>
</comment>
<organism evidence="28 29">
    <name type="scientific">Zizania palustris</name>
    <name type="common">Northern wild rice</name>
    <dbReference type="NCBI Taxonomy" id="103762"/>
    <lineage>
        <taxon>Eukaryota</taxon>
        <taxon>Viridiplantae</taxon>
        <taxon>Streptophyta</taxon>
        <taxon>Embryophyta</taxon>
        <taxon>Tracheophyta</taxon>
        <taxon>Spermatophyta</taxon>
        <taxon>Magnoliopsida</taxon>
        <taxon>Liliopsida</taxon>
        <taxon>Poales</taxon>
        <taxon>Poaceae</taxon>
        <taxon>BOP clade</taxon>
        <taxon>Oryzoideae</taxon>
        <taxon>Oryzeae</taxon>
        <taxon>Zizaniinae</taxon>
        <taxon>Zizania</taxon>
    </lineage>
</organism>
<dbReference type="GO" id="GO:0008380">
    <property type="term" value="P:RNA splicing"/>
    <property type="evidence" value="ECO:0007669"/>
    <property type="project" value="UniProtKB-KW"/>
</dbReference>
<keyword evidence="16" id="KW-1015">Disulfide bond</keyword>
<dbReference type="EMBL" id="JAAALK010000282">
    <property type="protein sequence ID" value="KAG8080618.1"/>
    <property type="molecule type" value="Genomic_DNA"/>
</dbReference>
<dbReference type="PANTHER" id="PTHR13954">
    <property type="entry name" value="IRE1-RELATED"/>
    <property type="match status" value="1"/>
</dbReference>
<dbReference type="AlphaFoldDB" id="A0A8J5TEL1"/>
<comment type="subcellular location">
    <subcellularLocation>
        <location evidence="1">Endoplasmic reticulum membrane</location>
        <topology evidence="1">Single-pass type I membrane protein</topology>
    </subcellularLocation>
</comment>
<dbReference type="GO" id="GO:1990604">
    <property type="term" value="C:IRE1-TRAF2-ASK1 complex"/>
    <property type="evidence" value="ECO:0007669"/>
    <property type="project" value="TreeGrafter"/>
</dbReference>
<evidence type="ECO:0000256" key="16">
    <source>
        <dbReference type="ARBA" id="ARBA00023157"/>
    </source>
</evidence>
<dbReference type="GO" id="GO:0036498">
    <property type="term" value="P:IRE1-mediated unfolded protein response"/>
    <property type="evidence" value="ECO:0007669"/>
    <property type="project" value="TreeGrafter"/>
</dbReference>
<dbReference type="FunFam" id="1.10.510.10:FF:000463">
    <property type="entry name" value="Serine/threonine-protein kinase/endoribonuclease IRE1a"/>
    <property type="match status" value="1"/>
</dbReference>
<evidence type="ECO:0000256" key="1">
    <source>
        <dbReference type="ARBA" id="ARBA00004115"/>
    </source>
</evidence>
<dbReference type="Pfam" id="PF06479">
    <property type="entry name" value="Ribonuc_2-5A"/>
    <property type="match status" value="1"/>
</dbReference>
<dbReference type="PANTHER" id="PTHR13954:SF6">
    <property type="entry name" value="NON-SPECIFIC SERINE_THREONINE PROTEIN KINASE"/>
    <property type="match status" value="1"/>
</dbReference>
<evidence type="ECO:0000256" key="3">
    <source>
        <dbReference type="ARBA" id="ARBA00022527"/>
    </source>
</evidence>
<evidence type="ECO:0000256" key="25">
    <source>
        <dbReference type="SAM" id="MobiDB-lite"/>
    </source>
</evidence>
<dbReference type="OrthoDB" id="63989at2759"/>
<evidence type="ECO:0000256" key="4">
    <source>
        <dbReference type="ARBA" id="ARBA00022664"/>
    </source>
</evidence>
<feature type="region of interest" description="Disordered" evidence="25">
    <location>
        <begin position="40"/>
        <end position="94"/>
    </location>
</feature>
<dbReference type="GO" id="GO:0005524">
    <property type="term" value="F:ATP binding"/>
    <property type="evidence" value="ECO:0007669"/>
    <property type="project" value="UniProtKB-KW"/>
</dbReference>
<dbReference type="GO" id="GO:0051082">
    <property type="term" value="F:unfolded protein binding"/>
    <property type="evidence" value="ECO:0007669"/>
    <property type="project" value="TreeGrafter"/>
</dbReference>
<evidence type="ECO:0000256" key="9">
    <source>
        <dbReference type="ARBA" id="ARBA00022777"/>
    </source>
</evidence>
<keyword evidence="15" id="KW-0472">Membrane</keyword>
<comment type="subunit">
    <text evidence="24">Homodimer; disulfide-linked. Dimer formation is driven by hydrophobic interactions within the N-terminal luminal domains and stabilized by disulfide bridges.</text>
</comment>
<dbReference type="PROSITE" id="PS51392">
    <property type="entry name" value="KEN"/>
    <property type="match status" value="1"/>
</dbReference>
<dbReference type="InterPro" id="IPR010513">
    <property type="entry name" value="KEN_dom"/>
</dbReference>
<keyword evidence="17" id="KW-0804">Transcription</keyword>
<evidence type="ECO:0000313" key="28">
    <source>
        <dbReference type="EMBL" id="KAG8080618.1"/>
    </source>
</evidence>
<evidence type="ECO:0000256" key="18">
    <source>
        <dbReference type="ARBA" id="ARBA00023180"/>
    </source>
</evidence>
<sequence length="508" mass="57655">MLVIMACLVSLANARKSFRQLVIQFIKPFMHEKKLVDLRGKSEGTSKRRKTRKKDVPVNSTEIFSASDKESSGTDGSIETPRREGHASTNMELPNGLNGRKIGKLCVYNKEIGKGSNGTVVFEGSYGGREVAVKRLLRSHNDIASKEIENLIASDQDPNIVRMYGYEQDNDFVYISLERCRCSLADLIQQQSGSSFSNAEGIEVELWRQDGLPSAQLLKLMRDVVAGILHLHSLGIIHRDLKPQNVLVSKEGPLRAKLSDMGISKRLQEDMTSLSHHGTGFGSSGWQAPEQLRHGRQTRAMDLFSLGCLIFYCITKGKHPFGEYYERDMNIINNRFDLFVVDHIPEAVHLISQLLHPIPEMRPTAVYVIHHPFFWSPELRLSFLRDTSDRIEKTSETDLINALESINAEAFGKNWGEKLDAALLADMGRYRKYSFESTRDLLRLIRNKSGHYREFSDDLKELLGSLPEGFVRYFSSRFPKLLIEVFKIMSVHCKDEDAFSKYFLGSSV</sequence>
<evidence type="ECO:0000256" key="19">
    <source>
        <dbReference type="ARBA" id="ARBA00023187"/>
    </source>
</evidence>
<keyword evidence="8" id="KW-0547">Nucleotide-binding</keyword>
<feature type="domain" description="Protein kinase" evidence="26">
    <location>
        <begin position="106"/>
        <end position="374"/>
    </location>
</feature>
<dbReference type="SMART" id="SM00580">
    <property type="entry name" value="PUG"/>
    <property type="match status" value="1"/>
</dbReference>
<evidence type="ECO:0000256" key="13">
    <source>
        <dbReference type="ARBA" id="ARBA00022989"/>
    </source>
</evidence>
<keyword evidence="6" id="KW-0812">Transmembrane</keyword>
<evidence type="ECO:0000256" key="22">
    <source>
        <dbReference type="ARBA" id="ARBA00047899"/>
    </source>
</evidence>
<evidence type="ECO:0000256" key="24">
    <source>
        <dbReference type="ARBA" id="ARBA00065357"/>
    </source>
</evidence>
<keyword evidence="20" id="KW-0834">Unfolded protein response</keyword>
<evidence type="ECO:0000256" key="7">
    <source>
        <dbReference type="ARBA" id="ARBA00022729"/>
    </source>
</evidence>
<keyword evidence="9" id="KW-0418">Kinase</keyword>
<evidence type="ECO:0000256" key="15">
    <source>
        <dbReference type="ARBA" id="ARBA00023136"/>
    </source>
</evidence>
<evidence type="ECO:0000256" key="23">
    <source>
        <dbReference type="ARBA" id="ARBA00048679"/>
    </source>
</evidence>
<evidence type="ECO:0000256" key="11">
    <source>
        <dbReference type="ARBA" id="ARBA00022824"/>
    </source>
</evidence>
<keyword evidence="29" id="KW-1185">Reference proteome</keyword>
<keyword evidence="13" id="KW-1133">Transmembrane helix</keyword>
<keyword evidence="3" id="KW-0723">Serine/threonine-protein kinase</keyword>
<dbReference type="GO" id="GO:0004674">
    <property type="term" value="F:protein serine/threonine kinase activity"/>
    <property type="evidence" value="ECO:0007669"/>
    <property type="project" value="UniProtKB-KW"/>
</dbReference>
<dbReference type="InterPro" id="IPR000719">
    <property type="entry name" value="Prot_kinase_dom"/>
</dbReference>
<keyword evidence="12" id="KW-0067">ATP-binding</keyword>
<evidence type="ECO:0000256" key="20">
    <source>
        <dbReference type="ARBA" id="ARBA00023230"/>
    </source>
</evidence>
<evidence type="ECO:0000256" key="2">
    <source>
        <dbReference type="ARBA" id="ARBA00012513"/>
    </source>
</evidence>
<dbReference type="PROSITE" id="PS50011">
    <property type="entry name" value="PROTEIN_KINASE_DOM"/>
    <property type="match status" value="1"/>
</dbReference>
<evidence type="ECO:0000256" key="6">
    <source>
        <dbReference type="ARBA" id="ARBA00022692"/>
    </source>
</evidence>
<evidence type="ECO:0000259" key="26">
    <source>
        <dbReference type="PROSITE" id="PS50011"/>
    </source>
</evidence>
<dbReference type="FunFam" id="1.20.1440.180:FF:000002">
    <property type="entry name" value="Serine/threonine-protein kinase/endoribonuclease IRE1"/>
    <property type="match status" value="1"/>
</dbReference>
<dbReference type="GO" id="GO:0004521">
    <property type="term" value="F:RNA endonuclease activity"/>
    <property type="evidence" value="ECO:0007669"/>
    <property type="project" value="InterPro"/>
</dbReference>
<comment type="catalytic activity">
    <reaction evidence="23">
        <text>L-seryl-[protein] + ATP = O-phospho-L-seryl-[protein] + ADP + H(+)</text>
        <dbReference type="Rhea" id="RHEA:17989"/>
        <dbReference type="Rhea" id="RHEA-COMP:9863"/>
        <dbReference type="Rhea" id="RHEA-COMP:11604"/>
        <dbReference type="ChEBI" id="CHEBI:15378"/>
        <dbReference type="ChEBI" id="CHEBI:29999"/>
        <dbReference type="ChEBI" id="CHEBI:30616"/>
        <dbReference type="ChEBI" id="CHEBI:83421"/>
        <dbReference type="ChEBI" id="CHEBI:456216"/>
        <dbReference type="EC" id="2.7.11.1"/>
    </reaction>
</comment>
<reference evidence="28" key="1">
    <citation type="journal article" date="2021" name="bioRxiv">
        <title>Whole Genome Assembly and Annotation of Northern Wild Rice, Zizania palustris L., Supports a Whole Genome Duplication in the Zizania Genus.</title>
        <authorList>
            <person name="Haas M."/>
            <person name="Kono T."/>
            <person name="Macchietto M."/>
            <person name="Millas R."/>
            <person name="McGilp L."/>
            <person name="Shao M."/>
            <person name="Duquette J."/>
            <person name="Hirsch C.N."/>
            <person name="Kimball J."/>
        </authorList>
    </citation>
    <scope>NUCLEOTIDE SEQUENCE</scope>
    <source>
        <tissue evidence="28">Fresh leaf tissue</tissue>
    </source>
</reference>
<evidence type="ECO:0000256" key="12">
    <source>
        <dbReference type="ARBA" id="ARBA00022840"/>
    </source>
</evidence>
<evidence type="ECO:0000256" key="5">
    <source>
        <dbReference type="ARBA" id="ARBA00022679"/>
    </source>
</evidence>
<keyword evidence="5" id="KW-0808">Transferase</keyword>
<dbReference type="Proteomes" id="UP000729402">
    <property type="component" value="Unassembled WGS sequence"/>
</dbReference>
<accession>A0A8J5TEL1</accession>
<comment type="catalytic activity">
    <reaction evidence="22">
        <text>L-threonyl-[protein] + ATP = O-phospho-L-threonyl-[protein] + ADP + H(+)</text>
        <dbReference type="Rhea" id="RHEA:46608"/>
        <dbReference type="Rhea" id="RHEA-COMP:11060"/>
        <dbReference type="Rhea" id="RHEA-COMP:11605"/>
        <dbReference type="ChEBI" id="CHEBI:15378"/>
        <dbReference type="ChEBI" id="CHEBI:30013"/>
        <dbReference type="ChEBI" id="CHEBI:30616"/>
        <dbReference type="ChEBI" id="CHEBI:61977"/>
        <dbReference type="ChEBI" id="CHEBI:456216"/>
        <dbReference type="EC" id="2.7.11.1"/>
    </reaction>
</comment>
<dbReference type="GO" id="GO:0016787">
    <property type="term" value="F:hydrolase activity"/>
    <property type="evidence" value="ECO:0007669"/>
    <property type="project" value="UniProtKB-KW"/>
</dbReference>
<dbReference type="EC" id="2.7.11.1" evidence="2"/>
<evidence type="ECO:0000259" key="27">
    <source>
        <dbReference type="PROSITE" id="PS51392"/>
    </source>
</evidence>
<keyword evidence="10" id="KW-0378">Hydrolase</keyword>
<feature type="domain" description="KEN" evidence="27">
    <location>
        <begin position="377"/>
        <end position="505"/>
    </location>
</feature>
<proteinExistence type="predicted"/>